<comment type="caution">
    <text evidence="11">The sequence shown here is derived from an EMBL/GenBank/DDBJ whole genome shotgun (WGS) entry which is preliminary data.</text>
</comment>
<dbReference type="Pfam" id="PF00889">
    <property type="entry name" value="EF_TS"/>
    <property type="match status" value="1"/>
</dbReference>
<protein>
    <recommendedName>
        <fullName evidence="2 7">Elongation factor Ts</fullName>
        <shortName evidence="7">EF-Ts</shortName>
    </recommendedName>
</protein>
<name>A0A177YB43_9NOCA</name>
<feature type="domain" description="Translation elongation factor EFTs/EF1B dimerisation" evidence="10">
    <location>
        <begin position="67"/>
        <end position="272"/>
    </location>
</feature>
<dbReference type="FunFam" id="1.10.8.10:FF:000001">
    <property type="entry name" value="Elongation factor Ts"/>
    <property type="match status" value="1"/>
</dbReference>
<comment type="subcellular location">
    <subcellularLocation>
        <location evidence="7 9">Cytoplasm</location>
    </subcellularLocation>
</comment>
<dbReference type="GO" id="GO:0005737">
    <property type="term" value="C:cytoplasm"/>
    <property type="evidence" value="ECO:0007669"/>
    <property type="project" value="UniProtKB-SubCell"/>
</dbReference>
<dbReference type="InterPro" id="IPR009060">
    <property type="entry name" value="UBA-like_sf"/>
</dbReference>
<dbReference type="PROSITE" id="PS01127">
    <property type="entry name" value="EF_TS_2"/>
    <property type="match status" value="1"/>
</dbReference>
<dbReference type="PANTHER" id="PTHR11741:SF0">
    <property type="entry name" value="ELONGATION FACTOR TS, MITOCHONDRIAL"/>
    <property type="match status" value="1"/>
</dbReference>
<evidence type="ECO:0000256" key="8">
    <source>
        <dbReference type="RuleBase" id="RU000642"/>
    </source>
</evidence>
<reference evidence="11 12" key="1">
    <citation type="submission" date="2016-03" db="EMBL/GenBank/DDBJ databases">
        <title>Genome sequence of Rhodococcus kyotonensis KB10.</title>
        <authorList>
            <person name="Jeong H."/>
            <person name="Hong C.E."/>
            <person name="Jo S.H."/>
            <person name="Park J.M."/>
        </authorList>
    </citation>
    <scope>NUCLEOTIDE SEQUENCE [LARGE SCALE GENOMIC DNA]</scope>
    <source>
        <strain evidence="11 12">KB10</strain>
    </source>
</reference>
<dbReference type="EMBL" id="LVHI01000023">
    <property type="protein sequence ID" value="OAK52737.1"/>
    <property type="molecule type" value="Genomic_DNA"/>
</dbReference>
<dbReference type="Gene3D" id="3.30.479.20">
    <property type="entry name" value="Elongation factor Ts, dimerisation domain"/>
    <property type="match status" value="2"/>
</dbReference>
<gene>
    <name evidence="7" type="primary">tsf</name>
    <name evidence="11" type="ORF">A3K89_08120</name>
</gene>
<dbReference type="Gene3D" id="1.10.8.10">
    <property type="entry name" value="DNA helicase RuvA subunit, C-terminal domain"/>
    <property type="match status" value="1"/>
</dbReference>
<dbReference type="InterPro" id="IPR036402">
    <property type="entry name" value="EF-Ts_dimer_sf"/>
</dbReference>
<evidence type="ECO:0000256" key="7">
    <source>
        <dbReference type="HAMAP-Rule" id="MF_00050"/>
    </source>
</evidence>
<evidence type="ECO:0000256" key="2">
    <source>
        <dbReference type="ARBA" id="ARBA00016956"/>
    </source>
</evidence>
<dbReference type="PROSITE" id="PS01126">
    <property type="entry name" value="EF_TS_1"/>
    <property type="match status" value="1"/>
</dbReference>
<dbReference type="HAMAP" id="MF_00050">
    <property type="entry name" value="EF_Ts"/>
    <property type="match status" value="1"/>
</dbReference>
<dbReference type="InterPro" id="IPR014039">
    <property type="entry name" value="Transl_elong_EFTs/EF1B_dimer"/>
</dbReference>
<proteinExistence type="inferred from homology"/>
<organism evidence="11 12">
    <name type="scientific">Rhodococcoides kyotonense</name>
    <dbReference type="NCBI Taxonomy" id="398843"/>
    <lineage>
        <taxon>Bacteria</taxon>
        <taxon>Bacillati</taxon>
        <taxon>Actinomycetota</taxon>
        <taxon>Actinomycetes</taxon>
        <taxon>Mycobacteriales</taxon>
        <taxon>Nocardiaceae</taxon>
        <taxon>Rhodococcoides</taxon>
    </lineage>
</organism>
<evidence type="ECO:0000256" key="1">
    <source>
        <dbReference type="ARBA" id="ARBA00005532"/>
    </source>
</evidence>
<dbReference type="GO" id="GO:0003746">
    <property type="term" value="F:translation elongation factor activity"/>
    <property type="evidence" value="ECO:0007669"/>
    <property type="project" value="UniProtKB-UniRule"/>
</dbReference>
<comment type="function">
    <text evidence="6 7 8">Associates with the EF-Tu.GDP complex and induces the exchange of GDP to GTP. It remains bound to the aminoacyl-tRNA.EF-Tu.GTP complex up to the GTP hydrolysis stage on the ribosome.</text>
</comment>
<dbReference type="SUPFAM" id="SSF54713">
    <property type="entry name" value="Elongation factor Ts (EF-Ts), dimerisation domain"/>
    <property type="match status" value="2"/>
</dbReference>
<evidence type="ECO:0000256" key="3">
    <source>
        <dbReference type="ARBA" id="ARBA00022490"/>
    </source>
</evidence>
<dbReference type="FunFam" id="1.10.286.20:FF:000001">
    <property type="entry name" value="Elongation factor Ts"/>
    <property type="match status" value="1"/>
</dbReference>
<feature type="region of interest" description="Involved in Mg(2+) ion dislocation from EF-Tu" evidence="7">
    <location>
        <begin position="76"/>
        <end position="79"/>
    </location>
</feature>
<dbReference type="InterPro" id="IPR001816">
    <property type="entry name" value="Transl_elong_EFTs/EF1B"/>
</dbReference>
<dbReference type="CDD" id="cd14275">
    <property type="entry name" value="UBA_EF-Ts"/>
    <property type="match status" value="1"/>
</dbReference>
<keyword evidence="4 7" id="KW-0251">Elongation factor</keyword>
<accession>A0A177YB43</accession>
<dbReference type="InterPro" id="IPR018101">
    <property type="entry name" value="Transl_elong_Ts_CS"/>
</dbReference>
<comment type="similarity">
    <text evidence="1 7 8">Belongs to the EF-Ts family.</text>
</comment>
<evidence type="ECO:0000256" key="5">
    <source>
        <dbReference type="ARBA" id="ARBA00022917"/>
    </source>
</evidence>
<evidence type="ECO:0000256" key="9">
    <source>
        <dbReference type="RuleBase" id="RU000643"/>
    </source>
</evidence>
<dbReference type="Gene3D" id="1.10.286.20">
    <property type="match status" value="1"/>
</dbReference>
<sequence>MANYTAADVKRLRELTGSGMMDCKNALAETDGDFDKAVEQLRIKGAKDVGKRAERSTAEGLVVAKGGVLVEINSETDFVAKNEEFQAFADSVAAVAEAGKPADVDALKALDLNGKTVDTALQELSAKIGEKLEIRRVVSFDGPVATYLHKRSADLPPAVGVLVEYTGEGEAAAEAARGAAMQVAALKAKYVTRDEVPEEIVASERRIAEETAREEGKPEQALPKIIEGRVNGFFKDVVLTEQSSVQDSKKTVKAILDEAGVTLVRFARFEVGSN</sequence>
<evidence type="ECO:0000313" key="11">
    <source>
        <dbReference type="EMBL" id="OAK52737.1"/>
    </source>
</evidence>
<evidence type="ECO:0000256" key="6">
    <source>
        <dbReference type="ARBA" id="ARBA00025453"/>
    </source>
</evidence>
<dbReference type="PANTHER" id="PTHR11741">
    <property type="entry name" value="ELONGATION FACTOR TS"/>
    <property type="match status" value="1"/>
</dbReference>
<evidence type="ECO:0000259" key="10">
    <source>
        <dbReference type="Pfam" id="PF00889"/>
    </source>
</evidence>
<keyword evidence="3 7" id="KW-0963">Cytoplasm</keyword>
<dbReference type="RefSeq" id="WP_068428604.1">
    <property type="nucleotide sequence ID" value="NZ_LVHI01000023.1"/>
</dbReference>
<dbReference type="Proteomes" id="UP000077519">
    <property type="component" value="Unassembled WGS sequence"/>
</dbReference>
<evidence type="ECO:0000313" key="12">
    <source>
        <dbReference type="Proteomes" id="UP000077519"/>
    </source>
</evidence>
<dbReference type="AlphaFoldDB" id="A0A177YB43"/>
<keyword evidence="12" id="KW-1185">Reference proteome</keyword>
<evidence type="ECO:0000256" key="4">
    <source>
        <dbReference type="ARBA" id="ARBA00022768"/>
    </source>
</evidence>
<dbReference type="NCBIfam" id="TIGR00116">
    <property type="entry name" value="tsf"/>
    <property type="match status" value="1"/>
</dbReference>
<keyword evidence="5 7" id="KW-0648">Protein biosynthesis</keyword>
<dbReference type="SUPFAM" id="SSF46934">
    <property type="entry name" value="UBA-like"/>
    <property type="match status" value="1"/>
</dbReference>